<dbReference type="EMBL" id="JAABNT010000004">
    <property type="protein sequence ID" value="NEK22383.1"/>
    <property type="molecule type" value="Genomic_DNA"/>
</dbReference>
<dbReference type="Proteomes" id="UP000468591">
    <property type="component" value="Unassembled WGS sequence"/>
</dbReference>
<dbReference type="AlphaFoldDB" id="A0A6P0CD29"/>
<feature type="coiled-coil region" evidence="1">
    <location>
        <begin position="249"/>
        <end position="283"/>
    </location>
</feature>
<keyword evidence="3" id="KW-1185">Reference proteome</keyword>
<keyword evidence="1" id="KW-0175">Coiled coil</keyword>
<evidence type="ECO:0000256" key="1">
    <source>
        <dbReference type="SAM" id="Coils"/>
    </source>
</evidence>
<evidence type="ECO:0000313" key="2">
    <source>
        <dbReference type="EMBL" id="NEK22383.1"/>
    </source>
</evidence>
<name>A0A6P0CD29_9RHOB</name>
<gene>
    <name evidence="2" type="ORF">GV827_08220</name>
</gene>
<reference evidence="2 3" key="1">
    <citation type="submission" date="2020-01" db="EMBL/GenBank/DDBJ databases">
        <title>Sulfitobacter sediminilitoris sp. nov., isolated from a tidal flat.</title>
        <authorList>
            <person name="Park S."/>
            <person name="Yoon J.-H."/>
        </authorList>
    </citation>
    <scope>NUCLEOTIDE SEQUENCE [LARGE SCALE GENOMIC DNA]</scope>
    <source>
        <strain evidence="2 3">JBTF-M27</strain>
    </source>
</reference>
<sequence>MSFDLKSRALNFFREGIEEYYSDVTDVTDANLKSSEMAHYPKHLISGYKKDYATVEKLYDKCDAAFEEIEKKDLTTSRVKKAQAAMDAFNTSIMVLEESNAMFSAHNKHKTASQAAGILLLFGMIVKSQQEQVKKLLADIPKLEKDLKKAKRDVTGAKAQRAVNVAITGVTSVMPALKGAQLAILVLGAAATRLAADAALGPTGPTAGAAAKTAAGEYGGAFDLLGKGSGKLVSAAGAIDALIADGKEIGTAEKTLKKVRKNLADTQKRYKKLEAAMRTSDKTVDATAIKYEKATKAASDAASKFKAAKHRRVDLKKELKE</sequence>
<accession>A0A6P0CD29</accession>
<comment type="caution">
    <text evidence="2">The sequence shown here is derived from an EMBL/GenBank/DDBJ whole genome shotgun (WGS) entry which is preliminary data.</text>
</comment>
<dbReference type="RefSeq" id="WP_164353312.1">
    <property type="nucleotide sequence ID" value="NZ_JAABNT010000004.1"/>
</dbReference>
<proteinExistence type="predicted"/>
<evidence type="ECO:0000313" key="3">
    <source>
        <dbReference type="Proteomes" id="UP000468591"/>
    </source>
</evidence>
<organism evidence="2 3">
    <name type="scientific">Sulfitobacter sediminilitoris</name>
    <dbReference type="NCBI Taxonomy" id="2698830"/>
    <lineage>
        <taxon>Bacteria</taxon>
        <taxon>Pseudomonadati</taxon>
        <taxon>Pseudomonadota</taxon>
        <taxon>Alphaproteobacteria</taxon>
        <taxon>Rhodobacterales</taxon>
        <taxon>Roseobacteraceae</taxon>
        <taxon>Sulfitobacter</taxon>
    </lineage>
</organism>
<feature type="coiled-coil region" evidence="1">
    <location>
        <begin position="126"/>
        <end position="160"/>
    </location>
</feature>
<protein>
    <submittedName>
        <fullName evidence="2">Uncharacterized protein</fullName>
    </submittedName>
</protein>